<dbReference type="GeneID" id="103554612"/>
<evidence type="ECO:0000256" key="4">
    <source>
        <dbReference type="PROSITE-ProRule" id="PRU00302"/>
    </source>
</evidence>
<dbReference type="InterPro" id="IPR000436">
    <property type="entry name" value="Sushi_SCR_CCP_dom"/>
</dbReference>
<dbReference type="InterPro" id="IPR051503">
    <property type="entry name" value="ComplSys_Reg/VirEntry_Med"/>
</dbReference>
<evidence type="ECO:0000259" key="6">
    <source>
        <dbReference type="PROSITE" id="PS50923"/>
    </source>
</evidence>
<feature type="domain" description="Sushi" evidence="6">
    <location>
        <begin position="1043"/>
        <end position="1100"/>
    </location>
</feature>
<dbReference type="PANTHER" id="PTHR45785:SF7">
    <property type="entry name" value="COMPLEMENT FACTOR H"/>
    <property type="match status" value="1"/>
</dbReference>
<feature type="domain" description="Sushi" evidence="6">
    <location>
        <begin position="202"/>
        <end position="263"/>
    </location>
</feature>
<dbReference type="SMART" id="SM00032">
    <property type="entry name" value="CCP"/>
    <property type="match status" value="20"/>
</dbReference>
<feature type="domain" description="Sushi" evidence="6">
    <location>
        <begin position="21"/>
        <end position="78"/>
    </location>
</feature>
<feature type="domain" description="Sushi" evidence="6">
    <location>
        <begin position="683"/>
        <end position="741"/>
    </location>
</feature>
<proteinExistence type="predicted"/>
<dbReference type="RefSeq" id="XP_070458482.1">
    <property type="nucleotide sequence ID" value="XM_070602381.1"/>
</dbReference>
<dbReference type="Pfam" id="PF00084">
    <property type="entry name" value="Sushi"/>
    <property type="match status" value="16"/>
</dbReference>
<dbReference type="CDD" id="cd00033">
    <property type="entry name" value="CCP"/>
    <property type="match status" value="14"/>
</dbReference>
<gene>
    <name evidence="8" type="primary">LOC103554612</name>
</gene>
<protein>
    <submittedName>
        <fullName evidence="8">Complement factor H isoform X1</fullName>
    </submittedName>
</protein>
<evidence type="ECO:0000256" key="1">
    <source>
        <dbReference type="ARBA" id="ARBA00022659"/>
    </source>
</evidence>
<name>A0ABM4N0M2_EQUPR</name>
<sequence>MLLLINVILTFWVSCAQGEETTCDPPYIPNGVYTPERTEHRIEQEIRYKCKNGFHPATRGNTAKCTSSGWVPSPRCILKTCDFPDIRHGSLYSEDYYKPNFPVSVGRYYSYYCDKNFVTPSGHSWDYIYCRPKGWSPAVPCFRQCNFHYLEHGNYPNYEKKYLQGQSVKVECYSGYSFPNEESLMTCTENGWSPPPRCIHVKTCSKSDIEIENGFFSESNFQYPLNKQTQYKCKPGYVTADGRTSGSITCLESGWSAQPTCVKSCEMPVFENARAKSDSTWFKLNDNLDYVRRERYESRDGRTTGSIVCGNDGWSDTPTCYKTCPKSDVEIENGFVSASKFAYSLNKQAQYKCKPGYVTADGRTSGSITCLQSGWSTQPTCIKSCEMPVFENARAKSSSTWFKLNDKLDYVCRDGYESRGGRATGSIVCGNDGWSDTPTCDKTCSKSDIEIKNGFISEPGTTHPLNKEIQFNCKPGYVTADGKTSGSITCLQSGWSAQPTCIESCDMPVFENAKSKSDKTWFKLNDQLDYVCHDGYESRSGRATGSIVCGNHGWSDTATCYKTCSKSDIEIENGFVSESNFTYSLNTQAEYKCKPGYLTADGQTSGSITCLQSGWSAHPTCIKSCEMPVFENARAKNDSTWFKLNDTLDYVCRDGYESRGGRTTGSIICGYDGWSDSPTCYEKECSIPQIDEYLNVEPKKDRYKVGDVLKFSCRQRRIQVGADSVQCHHSGWSPSFPTCKEEESTCGDVPDLDHGYVEPSVPPYRHGDSVAFTCREAFTMIGHRSITCIRGMWTQLPRCIATDKLEKCKLPKLTAREVKLSHKIEFNHNSNVSYKCKGKYKHSTCINGRWDPELTCTGNNFIATGELEKCKLPRLIAREAKLSDEIEFNHNTSISYKCKGKYKRSICINGRWYPEPTCKGKECSIPQIDAYLNVEPKKDRYKVGDVLKFSCRQRRKTVGADSVQCYHFGWSPGFPTCKGQVQSCSPPPQLPNGKIKEAKKEEYGHNEVVEYVCSPRFLLRGSNKVQCIDGGWTTLPVCIEEKSTCGDVPGLDHGYVEPSAPPYRHGDSVAFTCKEAFTMIGHRSITCIRGTWTQLPQCIATDKLEKCKLPKLTAREAELSDNVEFNHNTNISYKCKGKYKHSICINGRWDPELTCTEVQIQSCPPPPQIPNAQDMTSTVNYRDGEKISVLCQEKYLIRGAEEIVCKDGRWQSIPRCVGA</sequence>
<feature type="disulfide bond" evidence="4">
    <location>
        <begin position="984"/>
        <end position="1027"/>
    </location>
</feature>
<feature type="domain" description="Sushi" evidence="6">
    <location>
        <begin position="982"/>
        <end position="1040"/>
    </location>
</feature>
<evidence type="ECO:0000256" key="3">
    <source>
        <dbReference type="ARBA" id="ARBA00023157"/>
    </source>
</evidence>
<feature type="domain" description="Sushi" evidence="6">
    <location>
        <begin position="562"/>
        <end position="623"/>
    </location>
</feature>
<feature type="domain" description="Sushi" evidence="6">
    <location>
        <begin position="322"/>
        <end position="383"/>
    </location>
</feature>
<keyword evidence="2 5" id="KW-0732">Signal</keyword>
<dbReference type="SUPFAM" id="SSF57535">
    <property type="entry name" value="Complement control module/SCR domain"/>
    <property type="match status" value="16"/>
</dbReference>
<feature type="domain" description="Sushi" evidence="6">
    <location>
        <begin position="868"/>
        <end position="920"/>
    </location>
</feature>
<feature type="domain" description="Sushi" evidence="6">
    <location>
        <begin position="143"/>
        <end position="200"/>
    </location>
</feature>
<evidence type="ECO:0000313" key="7">
    <source>
        <dbReference type="Proteomes" id="UP001652662"/>
    </source>
</evidence>
<feature type="domain" description="Sushi" evidence="6">
    <location>
        <begin position="442"/>
        <end position="503"/>
    </location>
</feature>
<dbReference type="InterPro" id="IPR035976">
    <property type="entry name" value="Sushi/SCR/CCP_sf"/>
</dbReference>
<keyword evidence="1 4" id="KW-0768">Sushi</keyword>
<comment type="caution">
    <text evidence="4">Lacks conserved residue(s) required for the propagation of feature annotation.</text>
</comment>
<dbReference type="Proteomes" id="UP001652662">
    <property type="component" value="Chromosome 31"/>
</dbReference>
<evidence type="ECO:0000256" key="2">
    <source>
        <dbReference type="ARBA" id="ARBA00022729"/>
    </source>
</evidence>
<feature type="domain" description="Sushi" evidence="6">
    <location>
        <begin position="1161"/>
        <end position="1218"/>
    </location>
</feature>
<feature type="domain" description="Sushi" evidence="6">
    <location>
        <begin position="744"/>
        <end position="801"/>
    </location>
</feature>
<feature type="domain" description="Sushi" evidence="6">
    <location>
        <begin position="806"/>
        <end position="858"/>
    </location>
</feature>
<evidence type="ECO:0000256" key="5">
    <source>
        <dbReference type="SAM" id="SignalP"/>
    </source>
</evidence>
<dbReference type="Gene3D" id="2.10.70.10">
    <property type="entry name" value="Complement Module, domain 1"/>
    <property type="match status" value="20"/>
</dbReference>
<reference evidence="8" key="1">
    <citation type="submission" date="2025-08" db="UniProtKB">
        <authorList>
            <consortium name="RefSeq"/>
        </authorList>
    </citation>
    <scope>IDENTIFICATION</scope>
    <source>
        <tissue evidence="8">Blood</tissue>
    </source>
</reference>
<feature type="domain" description="Sushi" evidence="6">
    <location>
        <begin position="921"/>
        <end position="979"/>
    </location>
</feature>
<keyword evidence="3 4" id="KW-1015">Disulfide bond</keyword>
<feature type="chain" id="PRO_5046216860" evidence="5">
    <location>
        <begin position="19"/>
        <end position="1219"/>
    </location>
</feature>
<keyword evidence="7" id="KW-1185">Reference proteome</keyword>
<dbReference type="PANTHER" id="PTHR45785">
    <property type="entry name" value="COMPLEMENT FACTOR H-RELATED"/>
    <property type="match status" value="1"/>
</dbReference>
<organism evidence="7 8">
    <name type="scientific">Equus przewalskii</name>
    <name type="common">Przewalski's horse</name>
    <name type="synonym">Equus caballus przewalskii</name>
    <dbReference type="NCBI Taxonomy" id="9798"/>
    <lineage>
        <taxon>Eukaryota</taxon>
        <taxon>Metazoa</taxon>
        <taxon>Chordata</taxon>
        <taxon>Craniata</taxon>
        <taxon>Vertebrata</taxon>
        <taxon>Euteleostomi</taxon>
        <taxon>Mammalia</taxon>
        <taxon>Eutheria</taxon>
        <taxon>Laurasiatheria</taxon>
        <taxon>Perissodactyla</taxon>
        <taxon>Equidae</taxon>
        <taxon>Equus</taxon>
    </lineage>
</organism>
<feature type="signal peptide" evidence="5">
    <location>
        <begin position="1"/>
        <end position="18"/>
    </location>
</feature>
<accession>A0ABM4N0M2</accession>
<evidence type="ECO:0000313" key="8">
    <source>
        <dbReference type="RefSeq" id="XP_070458482.1"/>
    </source>
</evidence>
<dbReference type="PROSITE" id="PS50923">
    <property type="entry name" value="SUSHI"/>
    <property type="match status" value="14"/>
</dbReference>